<dbReference type="Proteomes" id="UP000479710">
    <property type="component" value="Unassembled WGS sequence"/>
</dbReference>
<dbReference type="PROSITE" id="PS50066">
    <property type="entry name" value="MADS_BOX_2"/>
    <property type="match status" value="1"/>
</dbReference>
<dbReference type="AlphaFoldDB" id="A0A6G1DV93"/>
<dbReference type="GO" id="GO:0000987">
    <property type="term" value="F:cis-regulatory region sequence-specific DNA binding"/>
    <property type="evidence" value="ECO:0007669"/>
    <property type="project" value="InterPro"/>
</dbReference>
<keyword evidence="2" id="KW-0805">Transcription regulation</keyword>
<keyword evidence="8" id="KW-1185">Reference proteome</keyword>
<organism evidence="7 8">
    <name type="scientific">Oryza meyeriana var. granulata</name>
    <dbReference type="NCBI Taxonomy" id="110450"/>
    <lineage>
        <taxon>Eukaryota</taxon>
        <taxon>Viridiplantae</taxon>
        <taxon>Streptophyta</taxon>
        <taxon>Embryophyta</taxon>
        <taxon>Tracheophyta</taxon>
        <taxon>Spermatophyta</taxon>
        <taxon>Magnoliopsida</taxon>
        <taxon>Liliopsida</taxon>
        <taxon>Poales</taxon>
        <taxon>Poaceae</taxon>
        <taxon>BOP clade</taxon>
        <taxon>Oryzoideae</taxon>
        <taxon>Oryzeae</taxon>
        <taxon>Oryzinae</taxon>
        <taxon>Oryza</taxon>
        <taxon>Oryza meyeriana</taxon>
    </lineage>
</organism>
<dbReference type="Pfam" id="PF00319">
    <property type="entry name" value="SRF-TF"/>
    <property type="match status" value="1"/>
</dbReference>
<evidence type="ECO:0000259" key="6">
    <source>
        <dbReference type="PROSITE" id="PS50066"/>
    </source>
</evidence>
<dbReference type="PRINTS" id="PR00404">
    <property type="entry name" value="MADSDOMAIN"/>
</dbReference>
<evidence type="ECO:0000313" key="7">
    <source>
        <dbReference type="EMBL" id="KAF0916399.1"/>
    </source>
</evidence>
<dbReference type="GO" id="GO:0005634">
    <property type="term" value="C:nucleus"/>
    <property type="evidence" value="ECO:0007669"/>
    <property type="project" value="UniProtKB-SubCell"/>
</dbReference>
<dbReference type="OrthoDB" id="614438at2759"/>
<dbReference type="GO" id="GO:0045944">
    <property type="term" value="P:positive regulation of transcription by RNA polymerase II"/>
    <property type="evidence" value="ECO:0007669"/>
    <property type="project" value="InterPro"/>
</dbReference>
<evidence type="ECO:0000256" key="5">
    <source>
        <dbReference type="ARBA" id="ARBA00023242"/>
    </source>
</evidence>
<evidence type="ECO:0000256" key="4">
    <source>
        <dbReference type="ARBA" id="ARBA00023163"/>
    </source>
</evidence>
<gene>
    <name evidence="7" type="ORF">E2562_007500</name>
</gene>
<accession>A0A6G1DV93</accession>
<dbReference type="SMART" id="SM00432">
    <property type="entry name" value="MADS"/>
    <property type="match status" value="1"/>
</dbReference>
<evidence type="ECO:0000256" key="2">
    <source>
        <dbReference type="ARBA" id="ARBA00023015"/>
    </source>
</evidence>
<proteinExistence type="predicted"/>
<reference evidence="7 8" key="1">
    <citation type="submission" date="2019-11" db="EMBL/GenBank/DDBJ databases">
        <title>Whole genome sequence of Oryza granulata.</title>
        <authorList>
            <person name="Li W."/>
        </authorList>
    </citation>
    <scope>NUCLEOTIDE SEQUENCE [LARGE SCALE GENOMIC DNA]</scope>
    <source>
        <strain evidence="8">cv. Menghai</strain>
        <tissue evidence="7">Leaf</tissue>
    </source>
</reference>
<protein>
    <recommendedName>
        <fullName evidence="6">MADS-box domain-containing protein</fullName>
    </recommendedName>
</protein>
<dbReference type="Gene3D" id="3.40.1810.10">
    <property type="entry name" value="Transcription factor, MADS-box"/>
    <property type="match status" value="1"/>
</dbReference>
<dbReference type="CDD" id="cd00266">
    <property type="entry name" value="MADS_SRF_like"/>
    <property type="match status" value="1"/>
</dbReference>
<keyword evidence="4" id="KW-0804">Transcription</keyword>
<dbReference type="GO" id="GO:0000981">
    <property type="term" value="F:DNA-binding transcription factor activity, RNA polymerase II-specific"/>
    <property type="evidence" value="ECO:0007669"/>
    <property type="project" value="InterPro"/>
</dbReference>
<keyword evidence="3" id="KW-0238">DNA-binding</keyword>
<evidence type="ECO:0000313" key="8">
    <source>
        <dbReference type="Proteomes" id="UP000479710"/>
    </source>
</evidence>
<evidence type="ECO:0000256" key="1">
    <source>
        <dbReference type="ARBA" id="ARBA00004123"/>
    </source>
</evidence>
<comment type="subcellular location">
    <subcellularLocation>
        <location evidence="1">Nucleus</location>
    </subcellularLocation>
</comment>
<evidence type="ECO:0000256" key="3">
    <source>
        <dbReference type="ARBA" id="ARBA00023125"/>
    </source>
</evidence>
<dbReference type="EMBL" id="SPHZ02000005">
    <property type="protein sequence ID" value="KAF0916399.1"/>
    <property type="molecule type" value="Genomic_DNA"/>
</dbReference>
<dbReference type="InterPro" id="IPR036879">
    <property type="entry name" value="TF_MADSbox_sf"/>
</dbReference>
<dbReference type="GO" id="GO:0046983">
    <property type="term" value="F:protein dimerization activity"/>
    <property type="evidence" value="ECO:0007669"/>
    <property type="project" value="InterPro"/>
</dbReference>
<feature type="domain" description="MADS-box" evidence="6">
    <location>
        <begin position="1"/>
        <end position="46"/>
    </location>
</feature>
<keyword evidence="5" id="KW-0539">Nucleus</keyword>
<dbReference type="SUPFAM" id="SSF55455">
    <property type="entry name" value="SRF-like"/>
    <property type="match status" value="1"/>
</dbReference>
<sequence>MPRRKLVLKLIDNEKKRKATYKNRREGLVQKVSQFATLCDVDAFLICVGPAAVGGEVTTWPPDSSFVLELIERLRALPPEKIRQVHNSHSLLREDLDKQQRALLKPVPGQPPCLAYQMPPPPCLELVYQMPPPTLAAAPLDQGMSGTCFMDGNLYATDVMHGGVETAGLLGDHGHVFAAGAGYDDDILGHGFAFAAGTGYDPEPRMTAADVWPMNTLNNPIDGVSFQLQNDLKGLLPGSSSSSNLQGGFQI</sequence>
<comment type="caution">
    <text evidence="7">The sequence shown here is derived from an EMBL/GenBank/DDBJ whole genome shotgun (WGS) entry which is preliminary data.</text>
</comment>
<dbReference type="InterPro" id="IPR002100">
    <property type="entry name" value="TF_MADSbox"/>
</dbReference>
<dbReference type="InterPro" id="IPR033897">
    <property type="entry name" value="SRF-like_MADS-box"/>
</dbReference>
<name>A0A6G1DV93_9ORYZ</name>